<dbReference type="InterPro" id="IPR000286">
    <property type="entry name" value="HDACs"/>
</dbReference>
<feature type="domain" description="Histone deacetylase" evidence="2">
    <location>
        <begin position="3"/>
        <end position="199"/>
    </location>
</feature>
<evidence type="ECO:0000313" key="3">
    <source>
        <dbReference type="EMBL" id="CAE0490685.1"/>
    </source>
</evidence>
<proteinExistence type="predicted"/>
<sequence length="223" mass="23866">MRNPDVVERTLAEVAGTLLTARLALQHGLAVNTAGGTHHAYPAAGSGFCILNDLAVTAKVLLSEGAVQRVAVLDLDVHQGDGTAVCLQDEPRAPTLSVHCQSNFPARKAVSTLDVGLPDKMDDQGYMRMLSELIPGVLQEWKPDLVLYDAGVDVHKQDSLGRLSLSDQGLARREAMVLDTCLSAGIPVAGVVGGGYDPDLGVLAERHMHLHRCALAMWRDYKL</sequence>
<dbReference type="InterPro" id="IPR044150">
    <property type="entry name" value="HDAC_classIV"/>
</dbReference>
<dbReference type="CDD" id="cd09993">
    <property type="entry name" value="HDAC_classIV"/>
    <property type="match status" value="1"/>
</dbReference>
<dbReference type="PANTHER" id="PTHR10625:SF32">
    <property type="entry name" value="HISTONE DEACETYLASE"/>
    <property type="match status" value="1"/>
</dbReference>
<dbReference type="GO" id="GO:0016787">
    <property type="term" value="F:hydrolase activity"/>
    <property type="evidence" value="ECO:0007669"/>
    <property type="project" value="UniProtKB-KW"/>
</dbReference>
<dbReference type="PRINTS" id="PR01270">
    <property type="entry name" value="HDASUPER"/>
</dbReference>
<organism evidence="3">
    <name type="scientific">Dunaliella tertiolecta</name>
    <name type="common">Green alga</name>
    <dbReference type="NCBI Taxonomy" id="3047"/>
    <lineage>
        <taxon>Eukaryota</taxon>
        <taxon>Viridiplantae</taxon>
        <taxon>Chlorophyta</taxon>
        <taxon>core chlorophytes</taxon>
        <taxon>Chlorophyceae</taxon>
        <taxon>CS clade</taxon>
        <taxon>Chlamydomonadales</taxon>
        <taxon>Dunaliellaceae</taxon>
        <taxon>Dunaliella</taxon>
    </lineage>
</organism>
<dbReference type="AlphaFoldDB" id="A0A7S3QR97"/>
<dbReference type="GO" id="GO:0004407">
    <property type="term" value="F:histone deacetylase activity"/>
    <property type="evidence" value="ECO:0007669"/>
    <property type="project" value="InterPro"/>
</dbReference>
<dbReference type="Pfam" id="PF00850">
    <property type="entry name" value="Hist_deacetyl"/>
    <property type="match status" value="1"/>
</dbReference>
<protein>
    <recommendedName>
        <fullName evidence="2">Histone deacetylase domain-containing protein</fullName>
    </recommendedName>
</protein>
<dbReference type="InterPro" id="IPR023696">
    <property type="entry name" value="Ureohydrolase_dom_sf"/>
</dbReference>
<reference evidence="3" key="1">
    <citation type="submission" date="2021-01" db="EMBL/GenBank/DDBJ databases">
        <authorList>
            <person name="Corre E."/>
            <person name="Pelletier E."/>
            <person name="Niang G."/>
            <person name="Scheremetjew M."/>
            <person name="Finn R."/>
            <person name="Kale V."/>
            <person name="Holt S."/>
            <person name="Cochrane G."/>
            <person name="Meng A."/>
            <person name="Brown T."/>
            <person name="Cohen L."/>
        </authorList>
    </citation>
    <scope>NUCLEOTIDE SEQUENCE</scope>
    <source>
        <strain evidence="3">CCMP1320</strain>
    </source>
</reference>
<dbReference type="GO" id="GO:0040029">
    <property type="term" value="P:epigenetic regulation of gene expression"/>
    <property type="evidence" value="ECO:0007669"/>
    <property type="project" value="TreeGrafter"/>
</dbReference>
<gene>
    <name evidence="3" type="ORF">DTER00134_LOCUS5758</name>
</gene>
<accession>A0A7S3QR97</accession>
<dbReference type="InterPro" id="IPR023801">
    <property type="entry name" value="His_deacetylse_dom"/>
</dbReference>
<dbReference type="SUPFAM" id="SSF52768">
    <property type="entry name" value="Arginase/deacetylase"/>
    <property type="match status" value="1"/>
</dbReference>
<dbReference type="InterPro" id="IPR037138">
    <property type="entry name" value="His_deacetylse_dom_sf"/>
</dbReference>
<keyword evidence="1" id="KW-0378">Hydrolase</keyword>
<dbReference type="EMBL" id="HBIP01010324">
    <property type="protein sequence ID" value="CAE0490685.1"/>
    <property type="molecule type" value="Transcribed_RNA"/>
</dbReference>
<dbReference type="Gene3D" id="3.40.800.20">
    <property type="entry name" value="Histone deacetylase domain"/>
    <property type="match status" value="1"/>
</dbReference>
<name>A0A7S3QR97_DUNTE</name>
<evidence type="ECO:0000256" key="1">
    <source>
        <dbReference type="ARBA" id="ARBA00022801"/>
    </source>
</evidence>
<dbReference type="PANTHER" id="PTHR10625">
    <property type="entry name" value="HISTONE DEACETYLASE HDAC1-RELATED"/>
    <property type="match status" value="1"/>
</dbReference>
<evidence type="ECO:0000259" key="2">
    <source>
        <dbReference type="Pfam" id="PF00850"/>
    </source>
</evidence>